<gene>
    <name evidence="5" type="ORF">N479_05715</name>
</gene>
<dbReference type="GO" id="GO:0007165">
    <property type="term" value="P:signal transduction"/>
    <property type="evidence" value="ECO:0007669"/>
    <property type="project" value="TreeGrafter"/>
</dbReference>
<dbReference type="InterPro" id="IPR001478">
    <property type="entry name" value="PDZ"/>
</dbReference>
<feature type="compositionally biased region" description="Low complexity" evidence="1">
    <location>
        <begin position="34"/>
        <end position="49"/>
    </location>
</feature>
<feature type="domain" description="PDZ" evidence="3">
    <location>
        <begin position="160"/>
        <end position="238"/>
    </location>
</feature>
<dbReference type="PATRIC" id="fig|1129367.4.peg.763"/>
<organism evidence="5 6">
    <name type="scientific">Pseudoalteromonas luteoviolacea S4054</name>
    <dbReference type="NCBI Taxonomy" id="1129367"/>
    <lineage>
        <taxon>Bacteria</taxon>
        <taxon>Pseudomonadati</taxon>
        <taxon>Pseudomonadota</taxon>
        <taxon>Gammaproteobacteria</taxon>
        <taxon>Alteromonadales</taxon>
        <taxon>Pseudoalteromonadaceae</taxon>
        <taxon>Pseudoalteromonas</taxon>
    </lineage>
</organism>
<evidence type="ECO:0000259" key="4">
    <source>
        <dbReference type="SMART" id="SM00245"/>
    </source>
</evidence>
<feature type="chain" id="PRO_5002499000" description="Tail specific protease domain-containing protein" evidence="2">
    <location>
        <begin position="23"/>
        <end position="543"/>
    </location>
</feature>
<evidence type="ECO:0000256" key="1">
    <source>
        <dbReference type="SAM" id="MobiDB-lite"/>
    </source>
</evidence>
<dbReference type="EMBL" id="AUXW01000068">
    <property type="protein sequence ID" value="KKE85230.1"/>
    <property type="molecule type" value="Genomic_DNA"/>
</dbReference>
<proteinExistence type="predicted"/>
<name>A0A0F6AG87_9GAMM</name>
<dbReference type="SUPFAM" id="SSF50156">
    <property type="entry name" value="PDZ domain-like"/>
    <property type="match status" value="1"/>
</dbReference>
<dbReference type="InterPro" id="IPR005151">
    <property type="entry name" value="Tail-specific_protease"/>
</dbReference>
<dbReference type="SUPFAM" id="SSF52096">
    <property type="entry name" value="ClpP/crotonase"/>
    <property type="match status" value="1"/>
</dbReference>
<dbReference type="PROSITE" id="PS51257">
    <property type="entry name" value="PROKAR_LIPOPROTEIN"/>
    <property type="match status" value="1"/>
</dbReference>
<feature type="domain" description="Tail specific protease" evidence="4">
    <location>
        <begin position="239"/>
        <end position="454"/>
    </location>
</feature>
<evidence type="ECO:0000313" key="6">
    <source>
        <dbReference type="Proteomes" id="UP000033434"/>
    </source>
</evidence>
<reference evidence="5 6" key="1">
    <citation type="journal article" date="2015" name="BMC Genomics">
        <title>Genome mining reveals unlocked bioactive potential of marine Gram-negative bacteria.</title>
        <authorList>
            <person name="Machado H."/>
            <person name="Sonnenschein E.C."/>
            <person name="Melchiorsen J."/>
            <person name="Gram L."/>
        </authorList>
    </citation>
    <scope>NUCLEOTIDE SEQUENCE [LARGE SCALE GENOMIC DNA]</scope>
    <source>
        <strain evidence="5 6">S4054</strain>
    </source>
</reference>
<dbReference type="InterPro" id="IPR036034">
    <property type="entry name" value="PDZ_sf"/>
</dbReference>
<accession>A0A0F6AG87</accession>
<evidence type="ECO:0008006" key="7">
    <source>
        <dbReference type="Google" id="ProtNLM"/>
    </source>
</evidence>
<dbReference type="GO" id="GO:0030288">
    <property type="term" value="C:outer membrane-bounded periplasmic space"/>
    <property type="evidence" value="ECO:0007669"/>
    <property type="project" value="TreeGrafter"/>
</dbReference>
<dbReference type="GO" id="GO:0004175">
    <property type="term" value="F:endopeptidase activity"/>
    <property type="evidence" value="ECO:0007669"/>
    <property type="project" value="TreeGrafter"/>
</dbReference>
<protein>
    <recommendedName>
        <fullName evidence="7">Tail specific protease domain-containing protein</fullName>
    </recommendedName>
</protein>
<dbReference type="RefSeq" id="WP_046354598.1">
    <property type="nucleotide sequence ID" value="NZ_AUXW01000068.1"/>
</dbReference>
<dbReference type="Gene3D" id="3.90.226.10">
    <property type="entry name" value="2-enoyl-CoA Hydratase, Chain A, domain 1"/>
    <property type="match status" value="1"/>
</dbReference>
<dbReference type="GO" id="GO:0008236">
    <property type="term" value="F:serine-type peptidase activity"/>
    <property type="evidence" value="ECO:0007669"/>
    <property type="project" value="InterPro"/>
</dbReference>
<evidence type="ECO:0000259" key="3">
    <source>
        <dbReference type="SMART" id="SM00228"/>
    </source>
</evidence>
<dbReference type="SMART" id="SM00245">
    <property type="entry name" value="TSPc"/>
    <property type="match status" value="1"/>
</dbReference>
<dbReference type="SMART" id="SM00228">
    <property type="entry name" value="PDZ"/>
    <property type="match status" value="1"/>
</dbReference>
<dbReference type="AlphaFoldDB" id="A0A0F6AG87"/>
<dbReference type="Gene3D" id="3.30.750.170">
    <property type="match status" value="1"/>
</dbReference>
<feature type="signal peptide" evidence="2">
    <location>
        <begin position="1"/>
        <end position="22"/>
    </location>
</feature>
<comment type="caution">
    <text evidence="5">The sequence shown here is derived from an EMBL/GenBank/DDBJ whole genome shotgun (WGS) entry which is preliminary data.</text>
</comment>
<dbReference type="InterPro" id="IPR029045">
    <property type="entry name" value="ClpP/crotonase-like_dom_sf"/>
</dbReference>
<dbReference type="Gene3D" id="2.30.42.10">
    <property type="match status" value="1"/>
</dbReference>
<keyword evidence="2" id="KW-0732">Signal</keyword>
<dbReference type="CDD" id="cd07561">
    <property type="entry name" value="Peptidase_S41_CPP_like"/>
    <property type="match status" value="1"/>
</dbReference>
<sequence length="543" mass="59327">MKLNSSKLYLALGIAFTSTLIAGCGGSGGGGVTNTPATTPAVPDTTPPTWQAGQFDPSTRFANRCAAPRSGIDPYENTAYPDVAGTMMHEKMWLRSFSHETYLWYDEIIDNDPNGFSTVAAYFSQLKTFQKTASGKDKDEFHFSQSYEDFKKESQDGVSASFGFTWTIPQFRAAYVAYVNDNTPAANAGIQRGDRLLKVGDLDFATFDSQDSAQYNQILTAFTPSVNQAVTLTLLDRNGQEKTVTVTAQDLQLAPVKNAQTFVHEGKNVGYLQFNQFIASAQSDLISAFQQFSDQNIDELILDMRYNGGGLVFQASQVSYMIAGSQSNGRPFSIKTHNDKLSSKNEPLEFVEQSINWTTLQYNNDQLPSPQMRRVYILTTNDTASASESVINALRGIDVDVVLIGDNTRGKPFGFAPEQNCGTVYYTIQTKSANAKGFGDYEDGFMVTPQASLVGEIGLDAKVPGCSISDDFSKDLGDKSEGLFAAALHHISTGNCPASERQGRTLYSEAQPVSSTYYGVTPFNMPFNPLKHGAVYTRINADK</sequence>
<dbReference type="Proteomes" id="UP000033434">
    <property type="component" value="Unassembled WGS sequence"/>
</dbReference>
<dbReference type="PANTHER" id="PTHR32060">
    <property type="entry name" value="TAIL-SPECIFIC PROTEASE"/>
    <property type="match status" value="1"/>
</dbReference>
<dbReference type="Pfam" id="PF03572">
    <property type="entry name" value="Peptidase_S41"/>
    <property type="match status" value="1"/>
</dbReference>
<evidence type="ECO:0000256" key="2">
    <source>
        <dbReference type="SAM" id="SignalP"/>
    </source>
</evidence>
<evidence type="ECO:0000313" key="5">
    <source>
        <dbReference type="EMBL" id="KKE85230.1"/>
    </source>
</evidence>
<feature type="region of interest" description="Disordered" evidence="1">
    <location>
        <begin position="34"/>
        <end position="54"/>
    </location>
</feature>
<dbReference type="PANTHER" id="PTHR32060:SF30">
    <property type="entry name" value="CARBOXY-TERMINAL PROCESSING PROTEASE CTPA"/>
    <property type="match status" value="1"/>
</dbReference>
<dbReference type="GO" id="GO:0006508">
    <property type="term" value="P:proteolysis"/>
    <property type="evidence" value="ECO:0007669"/>
    <property type="project" value="InterPro"/>
</dbReference>